<dbReference type="PANTHER" id="PTHR43351">
    <property type="entry name" value="L(+)-TARTRATE DEHYDRATASE SUBUNIT BETA"/>
    <property type="match status" value="1"/>
</dbReference>
<dbReference type="InterPro" id="IPR036660">
    <property type="entry name" value="Fe-S_hydroAse_TtdB_cat_sf"/>
</dbReference>
<name>A0A429MHC5_ACIBA</name>
<evidence type="ECO:0000313" key="5">
    <source>
        <dbReference type="Proteomes" id="UP000280073"/>
    </source>
</evidence>
<comment type="similarity">
    <text evidence="1">Belongs to the class-I fumarase family.</text>
</comment>
<organism evidence="4 5">
    <name type="scientific">Acinetobacter baumannii</name>
    <dbReference type="NCBI Taxonomy" id="470"/>
    <lineage>
        <taxon>Bacteria</taxon>
        <taxon>Pseudomonadati</taxon>
        <taxon>Pseudomonadota</taxon>
        <taxon>Gammaproteobacteria</taxon>
        <taxon>Moraxellales</taxon>
        <taxon>Moraxellaceae</taxon>
        <taxon>Acinetobacter</taxon>
        <taxon>Acinetobacter calcoaceticus/baumannii complex</taxon>
    </lineage>
</organism>
<accession>A0A429MHC5</accession>
<dbReference type="SUPFAM" id="SSF117457">
    <property type="entry name" value="FumA C-terminal domain-like"/>
    <property type="match status" value="1"/>
</dbReference>
<dbReference type="PANTHER" id="PTHR43351:SF2">
    <property type="entry name" value="L(+)-TARTRATE DEHYDRATASE SUBUNIT BETA-RELATED"/>
    <property type="match status" value="1"/>
</dbReference>
<evidence type="ECO:0000256" key="2">
    <source>
        <dbReference type="ARBA" id="ARBA00023239"/>
    </source>
</evidence>
<feature type="non-terminal residue" evidence="4">
    <location>
        <position position="1"/>
    </location>
</feature>
<evidence type="ECO:0000313" key="4">
    <source>
        <dbReference type="EMBL" id="RSR22489.1"/>
    </source>
</evidence>
<dbReference type="InterPro" id="IPR004647">
    <property type="entry name" value="Fe-S_hydro-lyase_TtdB-typ_cat"/>
</dbReference>
<evidence type="ECO:0000259" key="3">
    <source>
        <dbReference type="Pfam" id="PF05683"/>
    </source>
</evidence>
<evidence type="ECO:0000256" key="1">
    <source>
        <dbReference type="ARBA" id="ARBA00008876"/>
    </source>
</evidence>
<dbReference type="EMBL" id="RFDI01002322">
    <property type="protein sequence ID" value="RSR22489.1"/>
    <property type="molecule type" value="Genomic_DNA"/>
</dbReference>
<feature type="non-terminal residue" evidence="4">
    <location>
        <position position="189"/>
    </location>
</feature>
<dbReference type="Pfam" id="PF05683">
    <property type="entry name" value="Fumerase_C"/>
    <property type="match status" value="1"/>
</dbReference>
<proteinExistence type="inferred from homology"/>
<dbReference type="Proteomes" id="UP000280073">
    <property type="component" value="Unassembled WGS sequence"/>
</dbReference>
<reference evidence="4 5" key="1">
    <citation type="submission" date="2018-10" db="EMBL/GenBank/DDBJ databases">
        <title>GWAS and RNA-Seq identify cryptic mechanisms of antimicrobial resistance in Acinetobacter baumannii.</title>
        <authorList>
            <person name="Sahl J.W."/>
        </authorList>
    </citation>
    <scope>NUCLEOTIDE SEQUENCE [LARGE SCALE GENOMIC DNA]</scope>
    <source>
        <strain evidence="4 5">TG28175</strain>
    </source>
</reference>
<protein>
    <submittedName>
        <fullName evidence="4">Fumarate hydratase</fullName>
    </submittedName>
</protein>
<keyword evidence="2" id="KW-0456">Lyase</keyword>
<dbReference type="AlphaFoldDB" id="A0A429MHC5"/>
<feature type="domain" description="Fe-S hydro-lyase tartrate dehydratase beta-type catalytic" evidence="3">
    <location>
        <begin position="26"/>
        <end position="189"/>
    </location>
</feature>
<dbReference type="GO" id="GO:0016836">
    <property type="term" value="F:hydro-lyase activity"/>
    <property type="evidence" value="ECO:0007669"/>
    <property type="project" value="InterPro"/>
</dbReference>
<gene>
    <name evidence="4" type="ORF">EA686_27355</name>
</gene>
<sequence length="189" mass="20472">CHAAGKPVGMIPNCAATRHAHFQLDGSGVAHIQAPKLEDYPSVTWDASQSKRVNLDTITQEEMDSWKPGDTLLLSGTMYTGRDAAHKRMVEMIDNGEELPVDLKGKFIYYVGPVDPVRDEVVGPAGPTTATRMDKFTRKVLEHTGLFGMIGKADRGPTAIEAIKDNKATYLMAVGGAAYLVSKAVREAE</sequence>
<comment type="caution">
    <text evidence="4">The sequence shown here is derived from an EMBL/GenBank/DDBJ whole genome shotgun (WGS) entry which is preliminary data.</text>
</comment>
<dbReference type="Gene3D" id="3.20.130.10">
    <property type="entry name" value="Fe-S hydro-lyase, tartrate dehydratase beta-type, catalytic domain"/>
    <property type="match status" value="1"/>
</dbReference>